<evidence type="ECO:0000256" key="1">
    <source>
        <dbReference type="ARBA" id="ARBA00004123"/>
    </source>
</evidence>
<name>A0A0K9PUU0_ZOSMR</name>
<dbReference type="STRING" id="29655.A0A0K9PUU0"/>
<evidence type="ECO:0000313" key="8">
    <source>
        <dbReference type="Proteomes" id="UP000036987"/>
    </source>
</evidence>
<dbReference type="Gene3D" id="1.10.10.10">
    <property type="entry name" value="Winged helix-like DNA-binding domain superfamily/Winged helix DNA-binding domain"/>
    <property type="match status" value="1"/>
</dbReference>
<dbReference type="InterPro" id="IPR000232">
    <property type="entry name" value="HSF_DNA-bd"/>
</dbReference>
<evidence type="ECO:0000256" key="2">
    <source>
        <dbReference type="ARBA" id="ARBA00011233"/>
    </source>
</evidence>
<accession>A0A0K9PUU0</accession>
<evidence type="ECO:0000256" key="3">
    <source>
        <dbReference type="ARBA" id="ARBA00022553"/>
    </source>
</evidence>
<organism evidence="7 8">
    <name type="scientific">Zostera marina</name>
    <name type="common">Eelgrass</name>
    <dbReference type="NCBI Taxonomy" id="29655"/>
    <lineage>
        <taxon>Eukaryota</taxon>
        <taxon>Viridiplantae</taxon>
        <taxon>Streptophyta</taxon>
        <taxon>Embryophyta</taxon>
        <taxon>Tracheophyta</taxon>
        <taxon>Spermatophyta</taxon>
        <taxon>Magnoliopsida</taxon>
        <taxon>Liliopsida</taxon>
        <taxon>Zosteraceae</taxon>
        <taxon>Zostera</taxon>
    </lineage>
</organism>
<dbReference type="Proteomes" id="UP000036987">
    <property type="component" value="Unassembled WGS sequence"/>
</dbReference>
<dbReference type="InterPro" id="IPR036390">
    <property type="entry name" value="WH_DNA-bd_sf"/>
</dbReference>
<comment type="subcellular location">
    <subcellularLocation>
        <location evidence="1">Nucleus</location>
    </subcellularLocation>
</comment>
<feature type="domain" description="HSF-type DNA-binding" evidence="6">
    <location>
        <begin position="1"/>
        <end position="43"/>
    </location>
</feature>
<comment type="subunit">
    <text evidence="2">Homotrimer.</text>
</comment>
<sequence length="58" mass="6654">MIDDVLTDDTVSWSPGSDNSFIVWSPVEFCSVLLFKHFRHNSLRTSDNSILTKVDPKR</sequence>
<evidence type="ECO:0000259" key="6">
    <source>
        <dbReference type="Pfam" id="PF00447"/>
    </source>
</evidence>
<dbReference type="GO" id="GO:0005634">
    <property type="term" value="C:nucleus"/>
    <property type="evidence" value="ECO:0007669"/>
    <property type="project" value="UniProtKB-SubCell"/>
</dbReference>
<dbReference type="Pfam" id="PF00447">
    <property type="entry name" value="HSF_DNA-bind"/>
    <property type="match status" value="1"/>
</dbReference>
<dbReference type="GO" id="GO:0043565">
    <property type="term" value="F:sequence-specific DNA binding"/>
    <property type="evidence" value="ECO:0007669"/>
    <property type="project" value="InterPro"/>
</dbReference>
<keyword evidence="8" id="KW-1185">Reference proteome</keyword>
<proteinExistence type="predicted"/>
<keyword evidence="5" id="KW-0539">Nucleus</keyword>
<comment type="caution">
    <text evidence="7">The sequence shown here is derived from an EMBL/GenBank/DDBJ whole genome shotgun (WGS) entry which is preliminary data.</text>
</comment>
<reference evidence="8" key="1">
    <citation type="journal article" date="2016" name="Nature">
        <title>The genome of the seagrass Zostera marina reveals angiosperm adaptation to the sea.</title>
        <authorList>
            <person name="Olsen J.L."/>
            <person name="Rouze P."/>
            <person name="Verhelst B."/>
            <person name="Lin Y.-C."/>
            <person name="Bayer T."/>
            <person name="Collen J."/>
            <person name="Dattolo E."/>
            <person name="De Paoli E."/>
            <person name="Dittami S."/>
            <person name="Maumus F."/>
            <person name="Michel G."/>
            <person name="Kersting A."/>
            <person name="Lauritano C."/>
            <person name="Lohaus R."/>
            <person name="Toepel M."/>
            <person name="Tonon T."/>
            <person name="Vanneste K."/>
            <person name="Amirebrahimi M."/>
            <person name="Brakel J."/>
            <person name="Bostroem C."/>
            <person name="Chovatia M."/>
            <person name="Grimwood J."/>
            <person name="Jenkins J.W."/>
            <person name="Jueterbock A."/>
            <person name="Mraz A."/>
            <person name="Stam W.T."/>
            <person name="Tice H."/>
            <person name="Bornberg-Bauer E."/>
            <person name="Green P.J."/>
            <person name="Pearson G.A."/>
            <person name="Procaccini G."/>
            <person name="Duarte C.M."/>
            <person name="Schmutz J."/>
            <person name="Reusch T.B.H."/>
            <person name="Van de Peer Y."/>
        </authorList>
    </citation>
    <scope>NUCLEOTIDE SEQUENCE [LARGE SCALE GENOMIC DNA]</scope>
    <source>
        <strain evidence="8">cv. Finnish</strain>
    </source>
</reference>
<dbReference type="AlphaFoldDB" id="A0A0K9PUU0"/>
<dbReference type="InterPro" id="IPR036388">
    <property type="entry name" value="WH-like_DNA-bd_sf"/>
</dbReference>
<dbReference type="SUPFAM" id="SSF46785">
    <property type="entry name" value="Winged helix' DNA-binding domain"/>
    <property type="match status" value="1"/>
</dbReference>
<keyword evidence="3" id="KW-0597">Phosphoprotein</keyword>
<dbReference type="OrthoDB" id="60033at2759"/>
<dbReference type="EMBL" id="LFYR01000620">
    <property type="protein sequence ID" value="KMZ72803.1"/>
    <property type="molecule type" value="Genomic_DNA"/>
</dbReference>
<protein>
    <recommendedName>
        <fullName evidence="6">HSF-type DNA-binding domain-containing protein</fullName>
    </recommendedName>
</protein>
<evidence type="ECO:0000256" key="4">
    <source>
        <dbReference type="ARBA" id="ARBA00023125"/>
    </source>
</evidence>
<keyword evidence="4" id="KW-0238">DNA-binding</keyword>
<gene>
    <name evidence="7" type="ORF">ZOSMA_15G01420</name>
</gene>
<evidence type="ECO:0000256" key="5">
    <source>
        <dbReference type="ARBA" id="ARBA00023242"/>
    </source>
</evidence>
<dbReference type="GO" id="GO:0003700">
    <property type="term" value="F:DNA-binding transcription factor activity"/>
    <property type="evidence" value="ECO:0007669"/>
    <property type="project" value="InterPro"/>
</dbReference>
<evidence type="ECO:0000313" key="7">
    <source>
        <dbReference type="EMBL" id="KMZ72803.1"/>
    </source>
</evidence>